<evidence type="ECO:0000256" key="10">
    <source>
        <dbReference type="HAMAP-Rule" id="MF_03105"/>
    </source>
</evidence>
<dbReference type="Proteomes" id="UP001448207">
    <property type="component" value="Unassembled WGS sequence"/>
</dbReference>
<feature type="region of interest" description="Disordered" evidence="11">
    <location>
        <begin position="293"/>
        <end position="330"/>
    </location>
</feature>
<evidence type="ECO:0000256" key="7">
    <source>
        <dbReference type="ARBA" id="ARBA00023121"/>
    </source>
</evidence>
<comment type="subunit">
    <text evidence="10">Component of the ER-mitochondria encounter structure (ERMES) or MDM complex, composed of MMM1, MDM10, MDM12 and.</text>
</comment>
<organism evidence="13 14">
    <name type="scientific">Phycomyces blakesleeanus</name>
    <dbReference type="NCBI Taxonomy" id="4837"/>
    <lineage>
        <taxon>Eukaryota</taxon>
        <taxon>Fungi</taxon>
        <taxon>Fungi incertae sedis</taxon>
        <taxon>Mucoromycota</taxon>
        <taxon>Mucoromycotina</taxon>
        <taxon>Mucoromycetes</taxon>
        <taxon>Mucorales</taxon>
        <taxon>Phycomycetaceae</taxon>
        <taxon>Phycomyces</taxon>
    </lineage>
</organism>
<sequence>MAFRFNWPEFDSDFYTDAKAQLETALNKGEKPKEIVDHITVKDLYLGTVPPELEILEIGELTTDTFRGIFKLTYKGDAHIVLQTKVQANPMHVQRSESLPRHTRPTILAAAQPLVVPMLLKISDLQLRGIVVLVVSKTKGITLVFKNDPLEGILVSSTFDSVTALRDFLQREIEAQIRKLLQEDMPVMIHNLSLKHMQARQEQQEQQERQERQERQEKQEKIEKEKQKKSRPRPLFVTRQSMHSSANGSTLTSMPIPGFDDISEPDLCYSPRSLFNSDIRGIGMGVGMGMSINSSRSNSMSSMSMSMNSSSSSSSSNSSITSTPSISQVPLTPTDTKSFFDCVSPSSMEPWLRQASRIDYFDSPNAPLATSTTDFTNTHNAPCIKEPIPMTTANLSTWNRQFTHRYTNPFYSEYPSVSSAVHHSIYHTDILSPELDQDQDLDLDLHLRLGLGDENNDENASCIDNFSTICSTDGFSPDDADAPWYAKAGLDYLCTPTNSNNKKNDNDDSDDYQSISLQPSEHILTQRLAFLTRANHTLSPFLPSIQHSTCRSIPHVISGTFFPKHNSQKIPRRRVIRLQGFNML</sequence>
<evidence type="ECO:0000256" key="9">
    <source>
        <dbReference type="ARBA" id="ARBA00023136"/>
    </source>
</evidence>
<gene>
    <name evidence="10" type="primary">MDM34</name>
    <name evidence="13" type="ORF">J3Q64DRAFT_1715278</name>
</gene>
<evidence type="ECO:0000256" key="1">
    <source>
        <dbReference type="ARBA" id="ARBA00004370"/>
    </source>
</evidence>
<keyword evidence="2" id="KW-0813">Transport</keyword>
<evidence type="ECO:0000313" key="14">
    <source>
        <dbReference type="Proteomes" id="UP001448207"/>
    </source>
</evidence>
<evidence type="ECO:0000256" key="4">
    <source>
        <dbReference type="ARBA" id="ARBA00022692"/>
    </source>
</evidence>
<keyword evidence="9 10" id="KW-0472">Membrane</keyword>
<dbReference type="PANTHER" id="PTHR28185:SF1">
    <property type="entry name" value="MITOCHONDRIAL DISTRIBUTION AND MORPHOLOGY PROTEIN 34"/>
    <property type="match status" value="1"/>
</dbReference>
<dbReference type="CDD" id="cd21673">
    <property type="entry name" value="SMP_Mdm34"/>
    <property type="match status" value="1"/>
</dbReference>
<comment type="caution">
    <text evidence="13">The sequence shown here is derived from an EMBL/GenBank/DDBJ whole genome shotgun (WGS) entry which is preliminary data.</text>
</comment>
<evidence type="ECO:0000256" key="5">
    <source>
        <dbReference type="ARBA" id="ARBA00022787"/>
    </source>
</evidence>
<feature type="compositionally biased region" description="Low complexity" evidence="11">
    <location>
        <begin position="293"/>
        <end position="327"/>
    </location>
</feature>
<dbReference type="InterPro" id="IPR058825">
    <property type="entry name" value="MDM34_N"/>
</dbReference>
<feature type="domain" description="SMP-LTD" evidence="12">
    <location>
        <begin position="1"/>
        <end position="194"/>
    </location>
</feature>
<evidence type="ECO:0000313" key="13">
    <source>
        <dbReference type="EMBL" id="KAL0097804.1"/>
    </source>
</evidence>
<comment type="similarity">
    <text evidence="10">Belongs to the MDM34 family.</text>
</comment>
<protein>
    <recommendedName>
        <fullName evidence="10">Mitochondrial distribution and morphology protein 34</fullName>
    </recommendedName>
</protein>
<dbReference type="PANTHER" id="PTHR28185">
    <property type="entry name" value="MITOCHONDRIAL DISTRIBUTION AND MORPHOLOGY PROTEIN 34"/>
    <property type="match status" value="1"/>
</dbReference>
<comment type="function">
    <text evidence="10">Component of the ERMES/MDM complex, which serves as a molecular tether to connect the endoplasmic reticulum (ER) and mitochondria. Components of this complex are involved in the control of mitochondrial shape and protein biogenesis, and function in nonvesicular lipid trafficking between the ER and mitochondria. is required for the interaction of the ER-resident membrane protein MMM1 and the outer mitochondrial membrane-resident beta-barrel protein MDM10.</text>
</comment>
<dbReference type="InterPro" id="IPR031468">
    <property type="entry name" value="SMP_LBD"/>
</dbReference>
<dbReference type="Pfam" id="PF26545">
    <property type="entry name" value="Mdm34_N"/>
    <property type="match status" value="1"/>
</dbReference>
<accession>A0ABR3BG26</accession>
<evidence type="ECO:0000256" key="2">
    <source>
        <dbReference type="ARBA" id="ARBA00022448"/>
    </source>
</evidence>
<keyword evidence="3 10" id="KW-1134">Transmembrane beta strand</keyword>
<feature type="compositionally biased region" description="Polar residues" evidence="11">
    <location>
        <begin position="238"/>
        <end position="253"/>
    </location>
</feature>
<comment type="domain">
    <text evidence="10">Lacks alpha-helical transmembrane segments, suggesting that it resides in the membrane via beta-sheet conformations similar to those predicted for other outer membrane proteins and porin.</text>
</comment>
<keyword evidence="8 10" id="KW-0496">Mitochondrion</keyword>
<evidence type="ECO:0000256" key="6">
    <source>
        <dbReference type="ARBA" id="ARBA00023055"/>
    </source>
</evidence>
<proteinExistence type="inferred from homology"/>
<dbReference type="PROSITE" id="PS51847">
    <property type="entry name" value="SMP"/>
    <property type="match status" value="1"/>
</dbReference>
<keyword evidence="4 10" id="KW-0812">Transmembrane</keyword>
<keyword evidence="7" id="KW-0446">Lipid-binding</keyword>
<keyword evidence="6" id="KW-0445">Lipid transport</keyword>
<feature type="region of interest" description="Disordered" evidence="11">
    <location>
        <begin position="196"/>
        <end position="255"/>
    </location>
</feature>
<feature type="compositionally biased region" description="Basic and acidic residues" evidence="11">
    <location>
        <begin position="202"/>
        <end position="226"/>
    </location>
</feature>
<keyword evidence="14" id="KW-1185">Reference proteome</keyword>
<evidence type="ECO:0000256" key="8">
    <source>
        <dbReference type="ARBA" id="ARBA00023128"/>
    </source>
</evidence>
<dbReference type="EMBL" id="JBCLYO010000001">
    <property type="protein sequence ID" value="KAL0097804.1"/>
    <property type="molecule type" value="Genomic_DNA"/>
</dbReference>
<keyword evidence="5 10" id="KW-1000">Mitochondrion outer membrane</keyword>
<evidence type="ECO:0000256" key="11">
    <source>
        <dbReference type="SAM" id="MobiDB-lite"/>
    </source>
</evidence>
<evidence type="ECO:0000259" key="12">
    <source>
        <dbReference type="PROSITE" id="PS51847"/>
    </source>
</evidence>
<name>A0ABR3BG26_PHYBL</name>
<evidence type="ECO:0000256" key="3">
    <source>
        <dbReference type="ARBA" id="ARBA00022452"/>
    </source>
</evidence>
<dbReference type="InterPro" id="IPR027536">
    <property type="entry name" value="MDM34"/>
</dbReference>
<dbReference type="HAMAP" id="MF_03105">
    <property type="entry name" value="Mdm34"/>
    <property type="match status" value="1"/>
</dbReference>
<reference evidence="13 14" key="1">
    <citation type="submission" date="2024-04" db="EMBL/GenBank/DDBJ databases">
        <title>Symmetric and asymmetric DNA N6-adenine methylation regulates different biological responses in Mucorales.</title>
        <authorList>
            <consortium name="Lawrence Berkeley National Laboratory"/>
            <person name="Lax C."/>
            <person name="Mondo S.J."/>
            <person name="Osorio-Concepcion M."/>
            <person name="Muszewska A."/>
            <person name="Corrochano-Luque M."/>
            <person name="Gutierrez G."/>
            <person name="Riley R."/>
            <person name="Lipzen A."/>
            <person name="Guo J."/>
            <person name="Hundley H."/>
            <person name="Amirebrahimi M."/>
            <person name="Ng V."/>
            <person name="Lorenzo-Gutierrez D."/>
            <person name="Binder U."/>
            <person name="Yang J."/>
            <person name="Song Y."/>
            <person name="Canovas D."/>
            <person name="Navarro E."/>
            <person name="Freitag M."/>
            <person name="Gabaldon T."/>
            <person name="Grigoriev I.V."/>
            <person name="Corrochano L.M."/>
            <person name="Nicolas F.E."/>
            <person name="Garre V."/>
        </authorList>
    </citation>
    <scope>NUCLEOTIDE SEQUENCE [LARGE SCALE GENOMIC DNA]</scope>
    <source>
        <strain evidence="13 14">L51</strain>
    </source>
</reference>
<comment type="subcellular location">
    <subcellularLocation>
        <location evidence="1">Membrane</location>
    </subcellularLocation>
    <subcellularLocation>
        <location evidence="10">Mitochondrion outer membrane</location>
        <topology evidence="10">Multi-pass membrane protein</topology>
    </subcellularLocation>
    <text evidence="10">The ERMES/MDM complex localizes to a few discrete foci (around 10 per single cell), that represent mitochondria-endoplasmic reticulum junctions. These foci are often found next to mtDNA nucleoids.</text>
</comment>